<protein>
    <submittedName>
        <fullName evidence="1">Uncharacterized protein</fullName>
    </submittedName>
</protein>
<dbReference type="STRING" id="1221996.QY95_01034"/>
<accession>A0A0F5I5Z7</accession>
<dbReference type="EMBL" id="JWIR02000025">
    <property type="protein sequence ID" value="KKB40971.1"/>
    <property type="molecule type" value="Genomic_DNA"/>
</dbReference>
<proteinExistence type="predicted"/>
<sequence>MKANKTPSPNKRAAFFRVAAGKDYERFFLDMSDFGLSMSDFPVL</sequence>
<evidence type="ECO:0000313" key="2">
    <source>
        <dbReference type="Proteomes" id="UP000031563"/>
    </source>
</evidence>
<comment type="caution">
    <text evidence="1">The sequence shown here is derived from an EMBL/GenBank/DDBJ whole genome shotgun (WGS) entry which is preliminary data.</text>
</comment>
<dbReference type="AlphaFoldDB" id="A0A0F5HTE5"/>
<keyword evidence="2" id="KW-1185">Reference proteome</keyword>
<reference evidence="1" key="1">
    <citation type="submission" date="2015-02" db="EMBL/GenBank/DDBJ databases">
        <title>Genome Assembly of Bacillaceae bacterium MTCC 8252.</title>
        <authorList>
            <person name="Verma A."/>
            <person name="Khatri I."/>
            <person name="Mual P."/>
            <person name="Subramanian S."/>
            <person name="Krishnamurthi S."/>
        </authorList>
    </citation>
    <scope>NUCLEOTIDE SEQUENCE [LARGE SCALE GENOMIC DNA]</scope>
    <source>
        <strain evidence="1">MTCC 8252</strain>
    </source>
</reference>
<name>A0A0F5HTE5_BACTR</name>
<evidence type="ECO:0000313" key="1">
    <source>
        <dbReference type="EMBL" id="KKB40971.1"/>
    </source>
</evidence>
<organism evidence="1 2">
    <name type="scientific">Bacillus thermotolerans</name>
    <name type="common">Quasibacillus thermotolerans</name>
    <dbReference type="NCBI Taxonomy" id="1221996"/>
    <lineage>
        <taxon>Bacteria</taxon>
        <taxon>Bacillati</taxon>
        <taxon>Bacillota</taxon>
        <taxon>Bacilli</taxon>
        <taxon>Bacillales</taxon>
        <taxon>Bacillaceae</taxon>
        <taxon>Bacillus</taxon>
    </lineage>
</organism>
<accession>A0A0F5HTE5</accession>
<gene>
    <name evidence="1" type="ORF">QY95_01034</name>
</gene>
<dbReference type="Proteomes" id="UP000031563">
    <property type="component" value="Unassembled WGS sequence"/>
</dbReference>